<organism evidence="1">
    <name type="scientific">Arundo donax</name>
    <name type="common">Giant reed</name>
    <name type="synonym">Donax arundinaceus</name>
    <dbReference type="NCBI Taxonomy" id="35708"/>
    <lineage>
        <taxon>Eukaryota</taxon>
        <taxon>Viridiplantae</taxon>
        <taxon>Streptophyta</taxon>
        <taxon>Embryophyta</taxon>
        <taxon>Tracheophyta</taxon>
        <taxon>Spermatophyta</taxon>
        <taxon>Magnoliopsida</taxon>
        <taxon>Liliopsida</taxon>
        <taxon>Poales</taxon>
        <taxon>Poaceae</taxon>
        <taxon>PACMAD clade</taxon>
        <taxon>Arundinoideae</taxon>
        <taxon>Arundineae</taxon>
        <taxon>Arundo</taxon>
    </lineage>
</organism>
<proteinExistence type="predicted"/>
<accession>A0A0A8Z201</accession>
<name>A0A0A8Z201_ARUDO</name>
<evidence type="ECO:0000313" key="1">
    <source>
        <dbReference type="EMBL" id="JAD33429.1"/>
    </source>
</evidence>
<dbReference type="EMBL" id="GBRH01264466">
    <property type="protein sequence ID" value="JAD33429.1"/>
    <property type="molecule type" value="Transcribed_RNA"/>
</dbReference>
<dbReference type="AlphaFoldDB" id="A0A0A8Z201"/>
<protein>
    <submittedName>
        <fullName evidence="1">Uncharacterized protein</fullName>
    </submittedName>
</protein>
<reference evidence="1" key="2">
    <citation type="journal article" date="2015" name="Data Brief">
        <title>Shoot transcriptome of the giant reed, Arundo donax.</title>
        <authorList>
            <person name="Barrero R.A."/>
            <person name="Guerrero F.D."/>
            <person name="Moolhuijzen P."/>
            <person name="Goolsby J.A."/>
            <person name="Tidwell J."/>
            <person name="Bellgard S.E."/>
            <person name="Bellgard M.I."/>
        </authorList>
    </citation>
    <scope>NUCLEOTIDE SEQUENCE</scope>
    <source>
        <tissue evidence="1">Shoot tissue taken approximately 20 cm above the soil surface</tissue>
    </source>
</reference>
<reference evidence="1" key="1">
    <citation type="submission" date="2014-09" db="EMBL/GenBank/DDBJ databases">
        <authorList>
            <person name="Magalhaes I.L.F."/>
            <person name="Oliveira U."/>
            <person name="Santos F.R."/>
            <person name="Vidigal T.H.D.A."/>
            <person name="Brescovit A.D."/>
            <person name="Santos A.J."/>
        </authorList>
    </citation>
    <scope>NUCLEOTIDE SEQUENCE</scope>
    <source>
        <tissue evidence="1">Shoot tissue taken approximately 20 cm above the soil surface</tissue>
    </source>
</reference>
<sequence>MPGFIEQFLDRSVVVNLHGNSSLCIA</sequence>